<name>A0A1Q8CYF3_9PSEU</name>
<protein>
    <submittedName>
        <fullName evidence="4">Uncharacterized protein</fullName>
    </submittedName>
</protein>
<dbReference type="OrthoDB" id="10018270at2"/>
<keyword evidence="3" id="KW-0472">Membrane</keyword>
<keyword evidence="5" id="KW-1185">Reference proteome</keyword>
<evidence type="ECO:0000313" key="5">
    <source>
        <dbReference type="Proteomes" id="UP000185596"/>
    </source>
</evidence>
<dbReference type="Proteomes" id="UP000185596">
    <property type="component" value="Unassembled WGS sequence"/>
</dbReference>
<dbReference type="EMBL" id="MSIE01000001">
    <property type="protein sequence ID" value="OLF19387.1"/>
    <property type="molecule type" value="Genomic_DNA"/>
</dbReference>
<keyword evidence="3" id="KW-0812">Transmembrane</keyword>
<gene>
    <name evidence="4" type="ORF">BU204_00190</name>
</gene>
<proteinExistence type="predicted"/>
<feature type="compositionally biased region" description="Polar residues" evidence="2">
    <location>
        <begin position="1"/>
        <end position="10"/>
    </location>
</feature>
<evidence type="ECO:0000256" key="1">
    <source>
        <dbReference type="SAM" id="Coils"/>
    </source>
</evidence>
<evidence type="ECO:0000313" key="4">
    <source>
        <dbReference type="EMBL" id="OLF19387.1"/>
    </source>
</evidence>
<feature type="transmembrane region" description="Helical" evidence="3">
    <location>
        <begin position="50"/>
        <end position="74"/>
    </location>
</feature>
<accession>A0A1Q8CYF3</accession>
<sequence>MTDTQSQETVRYNGFPSLAGPARENPPTPPRPEPRPLSFAPPSGPRRRTAVVLAVLTAVLLVGAGVAAGLYVGAADDRAVAEERLAQRQADLAEVRDRVASSDDQRERAEQAKTALENENAALTACVEAVQHYLWDEPVGAALTTALNTLFAECR</sequence>
<reference evidence="4 5" key="1">
    <citation type="submission" date="2016-12" db="EMBL/GenBank/DDBJ databases">
        <title>The draft genome sequence of Actinophytocola sp. 11-183.</title>
        <authorList>
            <person name="Wang W."/>
            <person name="Yuan L."/>
        </authorList>
    </citation>
    <scope>NUCLEOTIDE SEQUENCE [LARGE SCALE GENOMIC DNA]</scope>
    <source>
        <strain evidence="4 5">11-183</strain>
    </source>
</reference>
<comment type="caution">
    <text evidence="4">The sequence shown here is derived from an EMBL/GenBank/DDBJ whole genome shotgun (WGS) entry which is preliminary data.</text>
</comment>
<evidence type="ECO:0000256" key="2">
    <source>
        <dbReference type="SAM" id="MobiDB-lite"/>
    </source>
</evidence>
<keyword evidence="3" id="KW-1133">Transmembrane helix</keyword>
<dbReference type="STRING" id="1912961.BU204_00190"/>
<feature type="region of interest" description="Disordered" evidence="2">
    <location>
        <begin position="1"/>
        <end position="45"/>
    </location>
</feature>
<evidence type="ECO:0000256" key="3">
    <source>
        <dbReference type="SAM" id="Phobius"/>
    </source>
</evidence>
<dbReference type="AlphaFoldDB" id="A0A1Q8CYF3"/>
<organism evidence="4 5">
    <name type="scientific">Actinophytocola xanthii</name>
    <dbReference type="NCBI Taxonomy" id="1912961"/>
    <lineage>
        <taxon>Bacteria</taxon>
        <taxon>Bacillati</taxon>
        <taxon>Actinomycetota</taxon>
        <taxon>Actinomycetes</taxon>
        <taxon>Pseudonocardiales</taxon>
        <taxon>Pseudonocardiaceae</taxon>
    </lineage>
</organism>
<feature type="coiled-coil region" evidence="1">
    <location>
        <begin position="78"/>
        <end position="126"/>
    </location>
</feature>
<dbReference type="RefSeq" id="WP_075123421.1">
    <property type="nucleotide sequence ID" value="NZ_MSIE01000001.1"/>
</dbReference>
<keyword evidence="1" id="KW-0175">Coiled coil</keyword>